<protein>
    <submittedName>
        <fullName evidence="2">Uncharacterized protein</fullName>
    </submittedName>
</protein>
<dbReference type="AlphaFoldDB" id="A0A1W6STL6"/>
<sequence>MNTSPAYPVTRPRCSGHAQKQILALPFTGVYNLTAMNKRRCIYSVMLLLFVSMLTNAFGWAFNGEVFAHELDHEHHVLSLDPTAHLEAHHHAALNDEGHLDAATHLCLHAAGQYQPFFFTSPPRVPASTGAEVLTSFISLIVPESIPDSPLHPPKHGFTS</sequence>
<evidence type="ECO:0000256" key="1">
    <source>
        <dbReference type="SAM" id="Phobius"/>
    </source>
</evidence>
<dbReference type="Proteomes" id="UP000012179">
    <property type="component" value="Chromosome"/>
</dbReference>
<dbReference type="KEGG" id="nlc:EBAPG3_013510"/>
<keyword evidence="3" id="KW-1185">Reference proteome</keyword>
<evidence type="ECO:0000313" key="2">
    <source>
        <dbReference type="EMBL" id="ARO89150.1"/>
    </source>
</evidence>
<keyword evidence="1" id="KW-1133">Transmembrane helix</keyword>
<keyword evidence="1" id="KW-0472">Membrane</keyword>
<accession>A0A1W6STL6</accession>
<feature type="transmembrane region" description="Helical" evidence="1">
    <location>
        <begin position="41"/>
        <end position="62"/>
    </location>
</feature>
<name>A0A1W6STL6_9PROT</name>
<dbReference type="eggNOG" id="ENOG50315HW">
    <property type="taxonomic scope" value="Bacteria"/>
</dbReference>
<proteinExistence type="predicted"/>
<reference evidence="2 3" key="1">
    <citation type="journal article" date="2015" name="Int. J. Syst. Evol. Microbiol.">
        <title>Nitrosospira lacus sp. nov., a psychrotolerant, ammonia-oxidizing bacterium from sandy lake sediment.</title>
        <authorList>
            <person name="Urakawa H."/>
            <person name="Garcia J.C."/>
            <person name="Nielsen J.L."/>
            <person name="Le V.Q."/>
            <person name="Kozlowski J.A."/>
            <person name="Stein L.Y."/>
            <person name="Lim C.K."/>
            <person name="Pommerening-Roser A."/>
            <person name="Martens-Habbena W."/>
            <person name="Stahl D.A."/>
            <person name="Klotz M.G."/>
        </authorList>
    </citation>
    <scope>NUCLEOTIDE SEQUENCE [LARGE SCALE GENOMIC DNA]</scope>
    <source>
        <strain evidence="2 3">APG3</strain>
    </source>
</reference>
<keyword evidence="1" id="KW-0812">Transmembrane</keyword>
<evidence type="ECO:0000313" key="3">
    <source>
        <dbReference type="Proteomes" id="UP000012179"/>
    </source>
</evidence>
<dbReference type="EMBL" id="CP021106">
    <property type="protein sequence ID" value="ARO89150.1"/>
    <property type="molecule type" value="Genomic_DNA"/>
</dbReference>
<organism evidence="2 3">
    <name type="scientific">Nitrosospira lacus</name>
    <dbReference type="NCBI Taxonomy" id="1288494"/>
    <lineage>
        <taxon>Bacteria</taxon>
        <taxon>Pseudomonadati</taxon>
        <taxon>Pseudomonadota</taxon>
        <taxon>Betaproteobacteria</taxon>
        <taxon>Nitrosomonadales</taxon>
        <taxon>Nitrosomonadaceae</taxon>
        <taxon>Nitrosospira</taxon>
    </lineage>
</organism>
<gene>
    <name evidence="2" type="ORF">EBAPG3_013510</name>
</gene>